<keyword evidence="2" id="KW-1185">Reference proteome</keyword>
<name>A0ABW2Q2R7_9MICO</name>
<evidence type="ECO:0000313" key="1">
    <source>
        <dbReference type="EMBL" id="MFC7403536.1"/>
    </source>
</evidence>
<comment type="caution">
    <text evidence="1">The sequence shown here is derived from an EMBL/GenBank/DDBJ whole genome shotgun (WGS) entry which is preliminary data.</text>
</comment>
<protein>
    <submittedName>
        <fullName evidence="1">Uncharacterized protein</fullName>
    </submittedName>
</protein>
<dbReference type="EMBL" id="JBHTCQ010000001">
    <property type="protein sequence ID" value="MFC7403536.1"/>
    <property type="molecule type" value="Genomic_DNA"/>
</dbReference>
<evidence type="ECO:0000313" key="2">
    <source>
        <dbReference type="Proteomes" id="UP001596455"/>
    </source>
</evidence>
<accession>A0ABW2Q2R7</accession>
<sequence length="299" mass="31463">MSTPPDQEPGRLDAATAEAHHLLVLDDHVTPEDVEALAVSRSDTAARTGTSDLRLLPGVHLLGPWSLGADLRDAFDLPTWAGQAYLLQCPVRRGRPLPPELSGVDPVLDAFPDGVPAGIEQESIDHLRAVARRAGGALRLAGSGAVVVLDPESATDLTVHAPVWLDPDACLQVLRRALPAARSPLPELPDGAAPEAIDVYGLVTEVGADLVDVTVAGSDHPPLVVRREPWAETGVVSYAVRWRPARPETAFLARPPLVVRRARAAAAEVIERAAAALHGAVGGAVCDDDGFLVDPADLR</sequence>
<organism evidence="1 2">
    <name type="scientific">Georgenia alba</name>
    <dbReference type="NCBI Taxonomy" id="2233858"/>
    <lineage>
        <taxon>Bacteria</taxon>
        <taxon>Bacillati</taxon>
        <taxon>Actinomycetota</taxon>
        <taxon>Actinomycetes</taxon>
        <taxon>Micrococcales</taxon>
        <taxon>Bogoriellaceae</taxon>
        <taxon>Georgenia</taxon>
    </lineage>
</organism>
<gene>
    <name evidence="1" type="ORF">ACFQQL_00335</name>
</gene>
<dbReference type="Proteomes" id="UP001596455">
    <property type="component" value="Unassembled WGS sequence"/>
</dbReference>
<reference evidence="2" key="1">
    <citation type="journal article" date="2019" name="Int. J. Syst. Evol. Microbiol.">
        <title>The Global Catalogue of Microorganisms (GCM) 10K type strain sequencing project: providing services to taxonomists for standard genome sequencing and annotation.</title>
        <authorList>
            <consortium name="The Broad Institute Genomics Platform"/>
            <consortium name="The Broad Institute Genome Sequencing Center for Infectious Disease"/>
            <person name="Wu L."/>
            <person name="Ma J."/>
        </authorList>
    </citation>
    <scope>NUCLEOTIDE SEQUENCE [LARGE SCALE GENOMIC DNA]</scope>
    <source>
        <strain evidence="2">JCM 1490</strain>
    </source>
</reference>
<proteinExistence type="predicted"/>
<dbReference type="RefSeq" id="WP_382390090.1">
    <property type="nucleotide sequence ID" value="NZ_JBHTCQ010000001.1"/>
</dbReference>